<dbReference type="Gene3D" id="1.25.40.10">
    <property type="entry name" value="Tetratricopeptide repeat domain"/>
    <property type="match status" value="1"/>
</dbReference>
<dbReference type="InterPro" id="IPR014284">
    <property type="entry name" value="RNA_pol_sigma-70_dom"/>
</dbReference>
<dbReference type="RefSeq" id="WP_162447459.1">
    <property type="nucleotide sequence ID" value="NZ_CP048222.1"/>
</dbReference>
<dbReference type="PANTHER" id="PTHR47756">
    <property type="entry name" value="BLL6612 PROTEIN-RELATED"/>
    <property type="match status" value="1"/>
</dbReference>
<dbReference type="SUPFAM" id="SSF48452">
    <property type="entry name" value="TPR-like"/>
    <property type="match status" value="1"/>
</dbReference>
<dbReference type="Pfam" id="PF08281">
    <property type="entry name" value="Sigma70_r4_2"/>
    <property type="match status" value="1"/>
</dbReference>
<reference evidence="4 5" key="1">
    <citation type="submission" date="2020-01" db="EMBL/GenBank/DDBJ databases">
        <authorList>
            <person name="Kim M.K."/>
        </authorList>
    </citation>
    <scope>NUCLEOTIDE SEQUENCE [LARGE SCALE GENOMIC DNA]</scope>
    <source>
        <strain evidence="4 5">172606-1</strain>
    </source>
</reference>
<dbReference type="InterPro" id="IPR013325">
    <property type="entry name" value="RNA_pol_sigma_r2"/>
</dbReference>
<evidence type="ECO:0000259" key="2">
    <source>
        <dbReference type="Pfam" id="PF08281"/>
    </source>
</evidence>
<dbReference type="AlphaFoldDB" id="A0A6C0GVD8"/>
<feature type="domain" description="RNA polymerase sigma factor 70 region 4 type 2" evidence="2">
    <location>
        <begin position="117"/>
        <end position="168"/>
    </location>
</feature>
<dbReference type="InterPro" id="IPR036388">
    <property type="entry name" value="WH-like_DNA-bd_sf"/>
</dbReference>
<evidence type="ECO:0000313" key="5">
    <source>
        <dbReference type="Proteomes" id="UP000480178"/>
    </source>
</evidence>
<dbReference type="Pfam" id="PF04542">
    <property type="entry name" value="Sigma70_r2"/>
    <property type="match status" value="1"/>
</dbReference>
<dbReference type="GO" id="GO:0006352">
    <property type="term" value="P:DNA-templated transcription initiation"/>
    <property type="evidence" value="ECO:0007669"/>
    <property type="project" value="InterPro"/>
</dbReference>
<sequence>MQNYPEHIPQLLGEIYRNESRFVFATLIRLLGDFDLAEDAMHDAFKAALEQWSEKGIPSNPRAWLVSTGRFKAIDSIRRQSKFDPLQLQQVQRMEAETADPSKQVDKEIEDDVLRLIFTCCHPALSPDAHTGMTLREVCDLTTEEIARAFLVTPSTLAQRIVRAKAKIRETNIPFEVPPEQELPDRLGAVLQVIYLVFNEGYSASSGESVTRVDLSNEAIRLGRLLLDLLPDPEVTGLLGLMLLHESRRHARTTPTGDLILLEDQDRSLWDQGMIEEGLLLTERAFSSKRAGPYTLQAGIAALHAEAKGPDVTDWAQIAGLYSLLLRMNPSPVIELNRAVAIAMHNGPEAGLQLINAILERGALNDYQLAHAARAELYRKTGRTNQARASWERALALVKQDPERRFIERKLRELGR</sequence>
<dbReference type="InterPro" id="IPR011990">
    <property type="entry name" value="TPR-like_helical_dom_sf"/>
</dbReference>
<dbReference type="Gene3D" id="1.10.10.10">
    <property type="entry name" value="Winged helix-like DNA-binding domain superfamily/Winged helix DNA-binding domain"/>
    <property type="match status" value="1"/>
</dbReference>
<accession>A0A6C0GVD8</accession>
<evidence type="ECO:0000259" key="3">
    <source>
        <dbReference type="Pfam" id="PF20239"/>
    </source>
</evidence>
<feature type="domain" description="RNA polymerase sigma-70 region 2" evidence="1">
    <location>
        <begin position="16"/>
        <end position="82"/>
    </location>
</feature>
<dbReference type="SUPFAM" id="SSF88659">
    <property type="entry name" value="Sigma3 and sigma4 domains of RNA polymerase sigma factors"/>
    <property type="match status" value="1"/>
</dbReference>
<dbReference type="SUPFAM" id="SSF88946">
    <property type="entry name" value="Sigma2 domain of RNA polymerase sigma factors"/>
    <property type="match status" value="1"/>
</dbReference>
<dbReference type="Proteomes" id="UP000480178">
    <property type="component" value="Chromosome"/>
</dbReference>
<dbReference type="EMBL" id="CP048222">
    <property type="protein sequence ID" value="QHT71523.1"/>
    <property type="molecule type" value="Genomic_DNA"/>
</dbReference>
<name>A0A6C0GVD8_9BACT</name>
<dbReference type="InterPro" id="IPR013324">
    <property type="entry name" value="RNA_pol_sigma_r3/r4-like"/>
</dbReference>
<feature type="domain" description="DUF6596" evidence="3">
    <location>
        <begin position="186"/>
        <end position="285"/>
    </location>
</feature>
<dbReference type="InterPro" id="IPR013249">
    <property type="entry name" value="RNA_pol_sigma70_r4_t2"/>
</dbReference>
<gene>
    <name evidence="4" type="ORF">GXP67_35110</name>
</gene>
<keyword evidence="5" id="KW-1185">Reference proteome</keyword>
<dbReference type="PANTHER" id="PTHR47756:SF2">
    <property type="entry name" value="BLL6612 PROTEIN"/>
    <property type="match status" value="1"/>
</dbReference>
<dbReference type="GO" id="GO:0003677">
    <property type="term" value="F:DNA binding"/>
    <property type="evidence" value="ECO:0007669"/>
    <property type="project" value="InterPro"/>
</dbReference>
<protein>
    <submittedName>
        <fullName evidence="4">RNA polymerase sigma factor</fullName>
    </submittedName>
</protein>
<dbReference type="KEGG" id="rhoz:GXP67_35110"/>
<dbReference type="InterPro" id="IPR046531">
    <property type="entry name" value="DUF6596"/>
</dbReference>
<dbReference type="Gene3D" id="1.10.1740.10">
    <property type="match status" value="1"/>
</dbReference>
<dbReference type="Pfam" id="PF20239">
    <property type="entry name" value="DUF6596"/>
    <property type="match status" value="1"/>
</dbReference>
<organism evidence="4 5">
    <name type="scientific">Rhodocytophaga rosea</name>
    <dbReference type="NCBI Taxonomy" id="2704465"/>
    <lineage>
        <taxon>Bacteria</taxon>
        <taxon>Pseudomonadati</taxon>
        <taxon>Bacteroidota</taxon>
        <taxon>Cytophagia</taxon>
        <taxon>Cytophagales</taxon>
        <taxon>Rhodocytophagaceae</taxon>
        <taxon>Rhodocytophaga</taxon>
    </lineage>
</organism>
<evidence type="ECO:0000259" key="1">
    <source>
        <dbReference type="Pfam" id="PF04542"/>
    </source>
</evidence>
<proteinExistence type="predicted"/>
<dbReference type="GO" id="GO:0016987">
    <property type="term" value="F:sigma factor activity"/>
    <property type="evidence" value="ECO:0007669"/>
    <property type="project" value="InterPro"/>
</dbReference>
<dbReference type="InterPro" id="IPR007627">
    <property type="entry name" value="RNA_pol_sigma70_r2"/>
</dbReference>
<dbReference type="NCBIfam" id="TIGR02937">
    <property type="entry name" value="sigma70-ECF"/>
    <property type="match status" value="1"/>
</dbReference>
<evidence type="ECO:0000313" key="4">
    <source>
        <dbReference type="EMBL" id="QHT71523.1"/>
    </source>
</evidence>